<dbReference type="InterPro" id="IPR002048">
    <property type="entry name" value="EF_hand_dom"/>
</dbReference>
<dbReference type="Proteomes" id="UP000640426">
    <property type="component" value="Unassembled WGS sequence"/>
</dbReference>
<feature type="domain" description="EF-hand" evidence="3">
    <location>
        <begin position="124"/>
        <end position="156"/>
    </location>
</feature>
<evidence type="ECO:0000256" key="2">
    <source>
        <dbReference type="SAM" id="SignalP"/>
    </source>
</evidence>
<feature type="domain" description="EF-hand" evidence="3">
    <location>
        <begin position="78"/>
        <end position="113"/>
    </location>
</feature>
<feature type="signal peptide" evidence="2">
    <location>
        <begin position="1"/>
        <end position="19"/>
    </location>
</feature>
<comment type="caution">
    <text evidence="4">The sequence shown here is derived from an EMBL/GenBank/DDBJ whole genome shotgun (WGS) entry which is preliminary data.</text>
</comment>
<name>A0ABS0XN97_9SPHN</name>
<dbReference type="EMBL" id="JAELXS010000003">
    <property type="protein sequence ID" value="MBJ6121514.1"/>
    <property type="molecule type" value="Genomic_DNA"/>
</dbReference>
<reference evidence="5" key="1">
    <citation type="submission" date="2020-12" db="EMBL/GenBank/DDBJ databases">
        <title>Hymenobacter sp.</title>
        <authorList>
            <person name="Kim M.K."/>
        </authorList>
    </citation>
    <scope>NUCLEOTIDE SEQUENCE [LARGE SCALE GENOMIC DNA]</scope>
    <source>
        <strain evidence="5">BT553</strain>
    </source>
</reference>
<gene>
    <name evidence="4" type="ORF">JAO74_06890</name>
</gene>
<keyword evidence="5" id="KW-1185">Reference proteome</keyword>
<feature type="compositionally biased region" description="Polar residues" evidence="1">
    <location>
        <begin position="31"/>
        <end position="46"/>
    </location>
</feature>
<evidence type="ECO:0000313" key="4">
    <source>
        <dbReference type="EMBL" id="MBJ6121514.1"/>
    </source>
</evidence>
<accession>A0ABS0XN97</accession>
<dbReference type="InterPro" id="IPR011992">
    <property type="entry name" value="EF-hand-dom_pair"/>
</dbReference>
<proteinExistence type="predicted"/>
<dbReference type="PROSITE" id="PS00018">
    <property type="entry name" value="EF_HAND_1"/>
    <property type="match status" value="2"/>
</dbReference>
<keyword evidence="2" id="KW-0732">Signal</keyword>
<evidence type="ECO:0000256" key="1">
    <source>
        <dbReference type="SAM" id="MobiDB-lite"/>
    </source>
</evidence>
<feature type="chain" id="PRO_5046305698" evidence="2">
    <location>
        <begin position="20"/>
        <end position="156"/>
    </location>
</feature>
<dbReference type="PROSITE" id="PS50222">
    <property type="entry name" value="EF_HAND_2"/>
    <property type="match status" value="2"/>
</dbReference>
<evidence type="ECO:0000259" key="3">
    <source>
        <dbReference type="PROSITE" id="PS50222"/>
    </source>
</evidence>
<sequence length="156" mass="15726">MLKMILLAGTMTIAAPALAQTMAPVDPGVQTAPQTTMVDPSTTAPQTAVDPATSTTAPATTAAPAQTAEAASAADGTQVASAVDTQFGTYDKNADGKLSQAEFSSWMVALKTASDPATKAGSAETKKWVGAAFAQADTDKNKSLDKAEVTGFLTKG</sequence>
<feature type="region of interest" description="Disordered" evidence="1">
    <location>
        <begin position="30"/>
        <end position="76"/>
    </location>
</feature>
<dbReference type="Gene3D" id="1.10.238.10">
    <property type="entry name" value="EF-hand"/>
    <property type="match status" value="1"/>
</dbReference>
<evidence type="ECO:0000313" key="5">
    <source>
        <dbReference type="Proteomes" id="UP000640426"/>
    </source>
</evidence>
<feature type="compositionally biased region" description="Low complexity" evidence="1">
    <location>
        <begin position="47"/>
        <end position="74"/>
    </location>
</feature>
<organism evidence="4 5">
    <name type="scientific">Sphingomonas mollis</name>
    <dbReference type="NCBI Taxonomy" id="2795726"/>
    <lineage>
        <taxon>Bacteria</taxon>
        <taxon>Pseudomonadati</taxon>
        <taxon>Pseudomonadota</taxon>
        <taxon>Alphaproteobacteria</taxon>
        <taxon>Sphingomonadales</taxon>
        <taxon>Sphingomonadaceae</taxon>
        <taxon>Sphingomonas</taxon>
    </lineage>
</organism>
<dbReference type="InterPro" id="IPR018247">
    <property type="entry name" value="EF_Hand_1_Ca_BS"/>
</dbReference>
<dbReference type="SMART" id="SM00054">
    <property type="entry name" value="EFh"/>
    <property type="match status" value="2"/>
</dbReference>
<dbReference type="RefSeq" id="WP_199036417.1">
    <property type="nucleotide sequence ID" value="NZ_JAELXS010000003.1"/>
</dbReference>
<dbReference type="SUPFAM" id="SSF47473">
    <property type="entry name" value="EF-hand"/>
    <property type="match status" value="1"/>
</dbReference>
<protein>
    <submittedName>
        <fullName evidence="4">EF-hand domain-containing protein</fullName>
    </submittedName>
</protein>